<dbReference type="InterPro" id="IPR013766">
    <property type="entry name" value="Thioredoxin_domain"/>
</dbReference>
<reference evidence="6" key="1">
    <citation type="submission" date="2016-10" db="EMBL/GenBank/DDBJ databases">
        <authorList>
            <person name="Varghese N."/>
            <person name="Submissions S."/>
        </authorList>
    </citation>
    <scope>NUCLEOTIDE SEQUENCE [LARGE SCALE GENOMIC DNA]</scope>
    <source>
        <strain evidence="6">SLH 33</strain>
    </source>
</reference>
<dbReference type="CDD" id="cd02947">
    <property type="entry name" value="TRX_family"/>
    <property type="match status" value="1"/>
</dbReference>
<gene>
    <name evidence="5" type="ORF">SAMN04488587_1371</name>
</gene>
<dbReference type="InterPro" id="IPR036249">
    <property type="entry name" value="Thioredoxin-like_sf"/>
</dbReference>
<keyword evidence="6" id="KW-1185">Reference proteome</keyword>
<keyword evidence="2" id="KW-0249">Electron transport</keyword>
<dbReference type="Gene3D" id="3.40.30.10">
    <property type="entry name" value="Glutaredoxin"/>
    <property type="match status" value="1"/>
</dbReference>
<dbReference type="Pfam" id="PF00085">
    <property type="entry name" value="Thioredoxin"/>
    <property type="match status" value="1"/>
</dbReference>
<dbReference type="PROSITE" id="PS51352">
    <property type="entry name" value="THIOREDOXIN_2"/>
    <property type="match status" value="1"/>
</dbReference>
<dbReference type="AlphaFoldDB" id="A0A1I0A196"/>
<dbReference type="PANTHER" id="PTHR45663:SF11">
    <property type="entry name" value="GEO12009P1"/>
    <property type="match status" value="1"/>
</dbReference>
<dbReference type="InterPro" id="IPR017937">
    <property type="entry name" value="Thioredoxin_CS"/>
</dbReference>
<evidence type="ECO:0000313" key="6">
    <source>
        <dbReference type="Proteomes" id="UP000243338"/>
    </source>
</evidence>
<name>A0A1I0A196_9EURY</name>
<dbReference type="RefSeq" id="WP_091689865.1">
    <property type="nucleotide sequence ID" value="NZ_CAAGSJ010000005.1"/>
</dbReference>
<organism evidence="5 6">
    <name type="scientific">Methanococcoides vulcani</name>
    <dbReference type="NCBI Taxonomy" id="1353158"/>
    <lineage>
        <taxon>Archaea</taxon>
        <taxon>Methanobacteriati</taxon>
        <taxon>Methanobacteriota</taxon>
        <taxon>Stenosarchaea group</taxon>
        <taxon>Methanomicrobia</taxon>
        <taxon>Methanosarcinales</taxon>
        <taxon>Methanosarcinaceae</taxon>
        <taxon>Methanococcoides</taxon>
    </lineage>
</organism>
<dbReference type="EMBL" id="FOHQ01000003">
    <property type="protein sequence ID" value="SES86926.1"/>
    <property type="molecule type" value="Genomic_DNA"/>
</dbReference>
<dbReference type="Proteomes" id="UP000243338">
    <property type="component" value="Unassembled WGS sequence"/>
</dbReference>
<dbReference type="OrthoDB" id="35385at2157"/>
<dbReference type="PROSITE" id="PS00194">
    <property type="entry name" value="THIOREDOXIN_1"/>
    <property type="match status" value="1"/>
</dbReference>
<dbReference type="SUPFAM" id="SSF52833">
    <property type="entry name" value="Thioredoxin-like"/>
    <property type="match status" value="1"/>
</dbReference>
<evidence type="ECO:0000256" key="3">
    <source>
        <dbReference type="ARBA" id="ARBA00023157"/>
    </source>
</evidence>
<protein>
    <submittedName>
        <fullName evidence="5">Thioredoxin</fullName>
    </submittedName>
</protein>
<proteinExistence type="predicted"/>
<evidence type="ECO:0000259" key="4">
    <source>
        <dbReference type="PROSITE" id="PS51352"/>
    </source>
</evidence>
<feature type="domain" description="Thioredoxin" evidence="4">
    <location>
        <begin position="10"/>
        <end position="135"/>
    </location>
</feature>
<dbReference type="GO" id="GO:0015035">
    <property type="term" value="F:protein-disulfide reductase activity"/>
    <property type="evidence" value="ECO:0007669"/>
    <property type="project" value="TreeGrafter"/>
</dbReference>
<sequence>MGLGNFISNLFGKEKATASNEPAVEEISTNLYEINTAAFENEVVNSGLPVVVDCFTKTCPPCRKMAPIFEKVAAEYDGKIKFVKMNLKNSPEIAKQFKIIGVPTFLFFRSGDMVTNVVGFVEEDKLKEKLESLLE</sequence>
<dbReference type="STRING" id="1353158.SAMN04488587_1371"/>
<evidence type="ECO:0000313" key="5">
    <source>
        <dbReference type="EMBL" id="SES86926.1"/>
    </source>
</evidence>
<evidence type="ECO:0000256" key="1">
    <source>
        <dbReference type="ARBA" id="ARBA00022448"/>
    </source>
</evidence>
<dbReference type="GO" id="GO:0005737">
    <property type="term" value="C:cytoplasm"/>
    <property type="evidence" value="ECO:0007669"/>
    <property type="project" value="TreeGrafter"/>
</dbReference>
<keyword evidence="1" id="KW-0813">Transport</keyword>
<dbReference type="PANTHER" id="PTHR45663">
    <property type="entry name" value="GEO12009P1"/>
    <property type="match status" value="1"/>
</dbReference>
<keyword evidence="3" id="KW-1015">Disulfide bond</keyword>
<evidence type="ECO:0000256" key="2">
    <source>
        <dbReference type="ARBA" id="ARBA00022982"/>
    </source>
</evidence>
<accession>A0A1I0A196</accession>